<comment type="caution">
    <text evidence="10">The sequence shown here is derived from an EMBL/GenBank/DDBJ whole genome shotgun (WGS) entry which is preliminary data.</text>
</comment>
<dbReference type="PANTHER" id="PTHR24006">
    <property type="entry name" value="UBIQUITIN CARBOXYL-TERMINAL HYDROLASE"/>
    <property type="match status" value="1"/>
</dbReference>
<dbReference type="Pfam" id="PF00443">
    <property type="entry name" value="UCH"/>
    <property type="match status" value="1"/>
</dbReference>
<reference evidence="10" key="2">
    <citation type="submission" date="2020-08" db="EMBL/GenBank/DDBJ databases">
        <title>Plant Genome Project.</title>
        <authorList>
            <person name="Zhang R.-G."/>
        </authorList>
    </citation>
    <scope>NUCLEOTIDE SEQUENCE</scope>
    <source>
        <strain evidence="10">Huo1</strain>
        <tissue evidence="10">Leaf</tissue>
    </source>
</reference>
<sequence length="807" mass="88953">MRRGGWRLTKGQQQIQQISLIDRRLRQPASGRDEFSPNRSRIWKCDAISEGAAGQWCGGALMAMLQMTWQPSLLKSLKRKHGSPPLGLRNLGNTCYLNSVLQCLTFTPPLANFCLRFLHSSVWNEAENCLDGDFGTGKEKKGDCPFCLLEKRIARSFSSESVSDAPIKINSCLRIYAEHFHSGRQEDAHEFLRYVIDACHNTCLRLKKLQQQQRGRNGTANGGDIAGAGETVIKEIFGGTLQSQVKCLACGAESNKADEIMDISLDILHCGSLREALQKFFQPEVLDGNNKYQCDNCKKLVTARKQMSILEAPNVLVIQLKRFEGIFGSKIDKLIAFGEVLVLSSYMFKGSKIPIGLPSNLSVVKNLGSHCLGLSHTNIVLKDQQPEYNLFGTIVHSGFSPDSGHYYAYIKDAIGRWYCCNDSYVSVSTLQEVLSEKVYILFFSRAKQRPRTRVDAVVNGSKTHESNGNKISTMPKSGSIDKVSNNLQETNKSTTGSRSLIKKSGCAEKPFSMKISANRSETNRSNNIFATNGTKTHTCQRSGHAETPANTGDLSDNQPETCKISGACVRQVDAQESSTHQSQTSDSVKSKIDHERPSQQRTFNDSGSTSKVLGPGNSRIVFQKKESPDEKERTGPSGLMSDTKCAGKASADIQISGKGLSCLPEINGSAHMTDSQKTLKCQGPPSGNIGASNNSCVKRKIKDGSCIFFAKDDQSRARVETFKESIENEASMILRSCGWSEEVHSFMHEAKKSCQETGNSALNDHEKKSLLISQAKRAFLSKVPESLKAKLVERLKLFSQETQLSET</sequence>
<dbReference type="GO" id="GO:0016579">
    <property type="term" value="P:protein deubiquitination"/>
    <property type="evidence" value="ECO:0007669"/>
    <property type="project" value="InterPro"/>
</dbReference>
<dbReference type="PANTHER" id="PTHR24006:SF758">
    <property type="entry name" value="UBIQUITIN CARBOXYL-TERMINAL HYDROLASE 36"/>
    <property type="match status" value="1"/>
</dbReference>
<evidence type="ECO:0000313" key="10">
    <source>
        <dbReference type="EMBL" id="KAG6392102.1"/>
    </source>
</evidence>
<evidence type="ECO:0000313" key="11">
    <source>
        <dbReference type="Proteomes" id="UP000298416"/>
    </source>
</evidence>
<dbReference type="InterPro" id="IPR050164">
    <property type="entry name" value="Peptidase_C19"/>
</dbReference>
<feature type="compositionally biased region" description="Polar residues" evidence="8">
    <location>
        <begin position="599"/>
        <end position="611"/>
    </location>
</feature>
<dbReference type="AlphaFoldDB" id="A0A8X8Z5L3"/>
<feature type="region of interest" description="Disordered" evidence="8">
    <location>
        <begin position="460"/>
        <end position="483"/>
    </location>
</feature>
<dbReference type="InterPro" id="IPR018200">
    <property type="entry name" value="USP_CS"/>
</dbReference>
<evidence type="ECO:0000256" key="5">
    <source>
        <dbReference type="ARBA" id="ARBA00022801"/>
    </source>
</evidence>
<dbReference type="InterPro" id="IPR001394">
    <property type="entry name" value="Peptidase_C19_UCH"/>
</dbReference>
<dbReference type="EMBL" id="PNBA02000018">
    <property type="protein sequence ID" value="KAG6392102.1"/>
    <property type="molecule type" value="Genomic_DNA"/>
</dbReference>
<dbReference type="GO" id="GO:0005634">
    <property type="term" value="C:nucleus"/>
    <property type="evidence" value="ECO:0007669"/>
    <property type="project" value="TreeGrafter"/>
</dbReference>
<feature type="region of interest" description="Disordered" evidence="8">
    <location>
        <begin position="573"/>
        <end position="644"/>
    </location>
</feature>
<dbReference type="GO" id="GO:0004843">
    <property type="term" value="F:cysteine-type deubiquitinase activity"/>
    <property type="evidence" value="ECO:0007669"/>
    <property type="project" value="UniProtKB-UniRule"/>
</dbReference>
<organism evidence="10">
    <name type="scientific">Salvia splendens</name>
    <name type="common">Scarlet sage</name>
    <dbReference type="NCBI Taxonomy" id="180675"/>
    <lineage>
        <taxon>Eukaryota</taxon>
        <taxon>Viridiplantae</taxon>
        <taxon>Streptophyta</taxon>
        <taxon>Embryophyta</taxon>
        <taxon>Tracheophyta</taxon>
        <taxon>Spermatophyta</taxon>
        <taxon>Magnoliopsida</taxon>
        <taxon>eudicotyledons</taxon>
        <taxon>Gunneridae</taxon>
        <taxon>Pentapetalae</taxon>
        <taxon>asterids</taxon>
        <taxon>lamiids</taxon>
        <taxon>Lamiales</taxon>
        <taxon>Lamiaceae</taxon>
        <taxon>Nepetoideae</taxon>
        <taxon>Mentheae</taxon>
        <taxon>Salviinae</taxon>
        <taxon>Salvia</taxon>
        <taxon>Salvia subgen. Calosphace</taxon>
        <taxon>core Calosphace</taxon>
    </lineage>
</organism>
<reference evidence="10" key="1">
    <citation type="submission" date="2018-01" db="EMBL/GenBank/DDBJ databases">
        <authorList>
            <person name="Mao J.F."/>
        </authorList>
    </citation>
    <scope>NUCLEOTIDE SEQUENCE</scope>
    <source>
        <strain evidence="10">Huo1</strain>
        <tissue evidence="10">Leaf</tissue>
    </source>
</reference>
<dbReference type="Proteomes" id="UP000298416">
    <property type="component" value="Unassembled WGS sequence"/>
</dbReference>
<dbReference type="SUPFAM" id="SSF54001">
    <property type="entry name" value="Cysteine proteinases"/>
    <property type="match status" value="1"/>
</dbReference>
<keyword evidence="4 7" id="KW-0833">Ubl conjugation pathway</keyword>
<feature type="compositionally biased region" description="Polar residues" evidence="8">
    <location>
        <begin position="548"/>
        <end position="558"/>
    </location>
</feature>
<feature type="compositionally biased region" description="Basic and acidic residues" evidence="8">
    <location>
        <begin position="588"/>
        <end position="598"/>
    </location>
</feature>
<protein>
    <recommendedName>
        <fullName evidence="7">Ubiquitin carboxyl-terminal hydrolase</fullName>
        <ecNumber evidence="7">3.4.19.12</ecNumber>
    </recommendedName>
</protein>
<feature type="domain" description="USP" evidence="9">
    <location>
        <begin position="86"/>
        <end position="446"/>
    </location>
</feature>
<keyword evidence="3 7" id="KW-0645">Protease</keyword>
<dbReference type="CDD" id="cd02661">
    <property type="entry name" value="Peptidase_C19E"/>
    <property type="match status" value="1"/>
</dbReference>
<dbReference type="InterPro" id="IPR028889">
    <property type="entry name" value="USP"/>
</dbReference>
<evidence type="ECO:0000259" key="9">
    <source>
        <dbReference type="PROSITE" id="PS50235"/>
    </source>
</evidence>
<dbReference type="Gene3D" id="3.90.70.10">
    <property type="entry name" value="Cysteine proteinases"/>
    <property type="match status" value="1"/>
</dbReference>
<dbReference type="PROSITE" id="PS50235">
    <property type="entry name" value="USP_3"/>
    <property type="match status" value="1"/>
</dbReference>
<keyword evidence="6 7" id="KW-0788">Thiol protease</keyword>
<evidence type="ECO:0000256" key="8">
    <source>
        <dbReference type="SAM" id="MobiDB-lite"/>
    </source>
</evidence>
<proteinExistence type="inferred from homology"/>
<evidence type="ECO:0000256" key="1">
    <source>
        <dbReference type="ARBA" id="ARBA00000707"/>
    </source>
</evidence>
<dbReference type="PROSITE" id="PS00973">
    <property type="entry name" value="USP_2"/>
    <property type="match status" value="1"/>
</dbReference>
<evidence type="ECO:0000256" key="6">
    <source>
        <dbReference type="ARBA" id="ARBA00022807"/>
    </source>
</evidence>
<dbReference type="GO" id="GO:0005829">
    <property type="term" value="C:cytosol"/>
    <property type="evidence" value="ECO:0007669"/>
    <property type="project" value="TreeGrafter"/>
</dbReference>
<feature type="region of interest" description="Disordered" evidence="8">
    <location>
        <begin position="515"/>
        <end position="558"/>
    </location>
</feature>
<keyword evidence="11" id="KW-1185">Reference proteome</keyword>
<dbReference type="PROSITE" id="PS00972">
    <property type="entry name" value="USP_1"/>
    <property type="match status" value="1"/>
</dbReference>
<dbReference type="FunFam" id="3.90.70.10:FF:000119">
    <property type="entry name" value="Ubiquitin specific peptidase 36"/>
    <property type="match status" value="1"/>
</dbReference>
<accession>A0A8X8Z5L3</accession>
<feature type="compositionally biased region" description="Polar residues" evidence="8">
    <location>
        <begin position="515"/>
        <end position="541"/>
    </location>
</feature>
<dbReference type="EC" id="3.4.19.12" evidence="7"/>
<feature type="compositionally biased region" description="Polar residues" evidence="8">
    <location>
        <begin position="468"/>
        <end position="483"/>
    </location>
</feature>
<feature type="compositionally biased region" description="Polar residues" evidence="8">
    <location>
        <begin position="574"/>
        <end position="587"/>
    </location>
</feature>
<feature type="compositionally biased region" description="Basic and acidic residues" evidence="8">
    <location>
        <begin position="623"/>
        <end position="634"/>
    </location>
</feature>
<dbReference type="InterPro" id="IPR038765">
    <property type="entry name" value="Papain-like_cys_pep_sf"/>
</dbReference>
<name>A0A8X8Z5L3_SALSN</name>
<evidence type="ECO:0000256" key="2">
    <source>
        <dbReference type="ARBA" id="ARBA00009085"/>
    </source>
</evidence>
<dbReference type="GO" id="GO:0006508">
    <property type="term" value="P:proteolysis"/>
    <property type="evidence" value="ECO:0007669"/>
    <property type="project" value="UniProtKB-KW"/>
</dbReference>
<comment type="similarity">
    <text evidence="2 7">Belongs to the peptidase C19 family.</text>
</comment>
<comment type="catalytic activity">
    <reaction evidence="1 7">
        <text>Thiol-dependent hydrolysis of ester, thioester, amide, peptide and isopeptide bonds formed by the C-terminal Gly of ubiquitin (a 76-residue protein attached to proteins as an intracellular targeting signal).</text>
        <dbReference type="EC" id="3.4.19.12"/>
    </reaction>
</comment>
<evidence type="ECO:0000256" key="7">
    <source>
        <dbReference type="RuleBase" id="RU366025"/>
    </source>
</evidence>
<gene>
    <name evidence="10" type="ORF">SASPL_146312</name>
</gene>
<keyword evidence="5 7" id="KW-0378">Hydrolase</keyword>
<evidence type="ECO:0000256" key="4">
    <source>
        <dbReference type="ARBA" id="ARBA00022786"/>
    </source>
</evidence>
<evidence type="ECO:0000256" key="3">
    <source>
        <dbReference type="ARBA" id="ARBA00022670"/>
    </source>
</evidence>
<comment type="function">
    <text evidence="7">Recognizes and hydrolyzes the peptide bond at the C-terminal Gly of ubiquitin. Involved in the processing of poly-ubiquitin precursors as well as that of ubiquitinated proteins.</text>
</comment>